<comment type="pathway">
    <text evidence="8 9">Amino-acid degradation; L-tryptophan degradation via kynurenine pathway; L-kynurenine from L-tryptophan: step 2/2.</text>
</comment>
<keyword evidence="3 9" id="KW-0479">Metal-binding</keyword>
<feature type="binding site" evidence="9">
    <location>
        <position position="60"/>
    </location>
    <ligand>
        <name>Zn(2+)</name>
        <dbReference type="ChEBI" id="CHEBI:29105"/>
        <label>1</label>
    </ligand>
</feature>
<dbReference type="UniPathway" id="UPA00333">
    <property type="reaction ID" value="UER00454"/>
</dbReference>
<name>A0A2T4U4M4_9BACI</name>
<evidence type="ECO:0000256" key="9">
    <source>
        <dbReference type="HAMAP-Rule" id="MF_01969"/>
    </source>
</evidence>
<dbReference type="GO" id="GO:0004061">
    <property type="term" value="F:arylformamidase activity"/>
    <property type="evidence" value="ECO:0007669"/>
    <property type="project" value="UniProtKB-UniRule"/>
</dbReference>
<dbReference type="OrthoDB" id="9796085at2"/>
<organism evidence="10 11">
    <name type="scientific">Alkalicoccus saliphilus</name>
    <dbReference type="NCBI Taxonomy" id="200989"/>
    <lineage>
        <taxon>Bacteria</taxon>
        <taxon>Bacillati</taxon>
        <taxon>Bacillota</taxon>
        <taxon>Bacilli</taxon>
        <taxon>Bacillales</taxon>
        <taxon>Bacillaceae</taxon>
        <taxon>Alkalicoccus</taxon>
    </lineage>
</organism>
<keyword evidence="5 9" id="KW-0862">Zinc</keyword>
<reference evidence="10 11" key="1">
    <citation type="submission" date="2018-03" db="EMBL/GenBank/DDBJ databases">
        <title>Alkalicoccus saliphilus sp. nov., isolated from a mineral pool.</title>
        <authorList>
            <person name="Zhao B."/>
        </authorList>
    </citation>
    <scope>NUCLEOTIDE SEQUENCE [LARGE SCALE GENOMIC DNA]</scope>
    <source>
        <strain evidence="10 11">6AG</strain>
    </source>
</reference>
<accession>A0A2T4U4M4</accession>
<dbReference type="InterPro" id="IPR037175">
    <property type="entry name" value="KFase_sf"/>
</dbReference>
<dbReference type="EC" id="3.5.1.9" evidence="9"/>
<dbReference type="FunFam" id="3.50.30.50:FF:000001">
    <property type="entry name" value="Kynurenine formamidase"/>
    <property type="match status" value="1"/>
</dbReference>
<evidence type="ECO:0000256" key="4">
    <source>
        <dbReference type="ARBA" id="ARBA00022801"/>
    </source>
</evidence>
<dbReference type="PANTHER" id="PTHR31118:SF32">
    <property type="entry name" value="KYNURENINE FORMAMIDASE"/>
    <property type="match status" value="1"/>
</dbReference>
<dbReference type="InterPro" id="IPR017484">
    <property type="entry name" value="Kynurenine_formamidase_bac"/>
</dbReference>
<proteinExistence type="inferred from homology"/>
<keyword evidence="4 9" id="KW-0378">Hydrolase</keyword>
<feature type="binding site" evidence="9">
    <location>
        <position position="60"/>
    </location>
    <ligand>
        <name>Zn(2+)</name>
        <dbReference type="ChEBI" id="CHEBI:29105"/>
        <label>2</label>
    </ligand>
</feature>
<dbReference type="RefSeq" id="WP_107585459.1">
    <property type="nucleotide sequence ID" value="NZ_PZJJ01000020.1"/>
</dbReference>
<dbReference type="Gene3D" id="3.50.30.50">
    <property type="entry name" value="Putative cyclase"/>
    <property type="match status" value="1"/>
</dbReference>
<dbReference type="GO" id="GO:0004328">
    <property type="term" value="F:formamidase activity"/>
    <property type="evidence" value="ECO:0007669"/>
    <property type="project" value="InterPro"/>
</dbReference>
<sequence length="219" mass="23760">MNVCDESRPWIDISQPLNEKTAHWPGDTPFSYETALTKEETGSVNIGRMTTSLHSGTHADAPFHVNDRGAGILDLDLHAFLGLARIVDVSNASVLDEKLFRTLDLDGTARLLLKTSVPNRPERFPEAVPALTEDGALFLAELGLKLLGVDVPSIDPLDSREVQAHHTLFETGTAVLENLMLDDLPDGDYELIALPLPLQGADGSPVRAVVRPLPNEKGD</sequence>
<dbReference type="GO" id="GO:0019441">
    <property type="term" value="P:L-tryptophan catabolic process to kynurenine"/>
    <property type="evidence" value="ECO:0007669"/>
    <property type="project" value="UniProtKB-UniRule"/>
</dbReference>
<feature type="active site" description="Proton donor/acceptor" evidence="9">
    <location>
        <position position="64"/>
    </location>
</feature>
<dbReference type="InterPro" id="IPR007325">
    <property type="entry name" value="KFase/CYL"/>
</dbReference>
<evidence type="ECO:0000256" key="5">
    <source>
        <dbReference type="ARBA" id="ARBA00022833"/>
    </source>
</evidence>
<dbReference type="Pfam" id="PF04199">
    <property type="entry name" value="Cyclase"/>
    <property type="match status" value="1"/>
</dbReference>
<protein>
    <recommendedName>
        <fullName evidence="9">Kynurenine formamidase</fullName>
        <shortName evidence="9">KFA</shortName>
        <shortName evidence="9">KFase</shortName>
        <ecNumber evidence="9">3.5.1.9</ecNumber>
    </recommendedName>
    <alternativeName>
        <fullName evidence="9">Arylformamidase</fullName>
    </alternativeName>
    <alternativeName>
        <fullName evidence="9">N-formylkynurenine formamidase</fullName>
        <shortName evidence="9">FKF</shortName>
    </alternativeName>
</protein>
<dbReference type="NCBIfam" id="TIGR03035">
    <property type="entry name" value="trp_arylform"/>
    <property type="match status" value="1"/>
</dbReference>
<feature type="binding site" evidence="9">
    <location>
        <position position="58"/>
    </location>
    <ligand>
        <name>Zn(2+)</name>
        <dbReference type="ChEBI" id="CHEBI:29105"/>
        <label>1</label>
    </ligand>
</feature>
<comment type="cofactor">
    <cofactor evidence="9">
        <name>Zn(2+)</name>
        <dbReference type="ChEBI" id="CHEBI:29105"/>
    </cofactor>
    <text evidence="9">Binds 2 zinc ions per subunit.</text>
</comment>
<feature type="binding site" evidence="9">
    <location>
        <position position="24"/>
    </location>
    <ligand>
        <name>substrate</name>
    </ligand>
</feature>
<gene>
    <name evidence="9 10" type="primary">kynB</name>
    <name evidence="10" type="ORF">C6Y45_11950</name>
</gene>
<evidence type="ECO:0000256" key="8">
    <source>
        <dbReference type="ARBA" id="ARBA00060547"/>
    </source>
</evidence>
<evidence type="ECO:0000256" key="7">
    <source>
        <dbReference type="ARBA" id="ARBA00048496"/>
    </source>
</evidence>
<comment type="function">
    <text evidence="1 9">Catalyzes the hydrolysis of N-formyl-L-kynurenine to L-kynurenine, the second step in the kynurenine pathway of tryptophan degradation.</text>
</comment>
<feature type="binding site" evidence="9">
    <location>
        <position position="54"/>
    </location>
    <ligand>
        <name>Zn(2+)</name>
        <dbReference type="ChEBI" id="CHEBI:29105"/>
        <label>1</label>
    </ligand>
</feature>
<evidence type="ECO:0000313" key="10">
    <source>
        <dbReference type="EMBL" id="PTL38352.1"/>
    </source>
</evidence>
<evidence type="ECO:0000256" key="2">
    <source>
        <dbReference type="ARBA" id="ARBA00011738"/>
    </source>
</evidence>
<feature type="binding site" evidence="9">
    <location>
        <position position="165"/>
    </location>
    <ligand>
        <name>Zn(2+)</name>
        <dbReference type="ChEBI" id="CHEBI:29105"/>
        <label>2</label>
    </ligand>
</feature>
<evidence type="ECO:0000256" key="6">
    <source>
        <dbReference type="ARBA" id="ARBA00023079"/>
    </source>
</evidence>
<comment type="similarity">
    <text evidence="9">Belongs to the Cyclase 1 superfamily. KynB family.</text>
</comment>
<dbReference type="Proteomes" id="UP000240509">
    <property type="component" value="Unassembled WGS sequence"/>
</dbReference>
<evidence type="ECO:0000256" key="1">
    <source>
        <dbReference type="ARBA" id="ARBA00002204"/>
    </source>
</evidence>
<keyword evidence="11" id="KW-1185">Reference proteome</keyword>
<feature type="binding site" evidence="9">
    <location>
        <position position="177"/>
    </location>
    <ligand>
        <name>Zn(2+)</name>
        <dbReference type="ChEBI" id="CHEBI:29105"/>
        <label>2</label>
    </ligand>
</feature>
<comment type="caution">
    <text evidence="10">The sequence shown here is derived from an EMBL/GenBank/DDBJ whole genome shotgun (WGS) entry which is preliminary data.</text>
</comment>
<dbReference type="PANTHER" id="PTHR31118">
    <property type="entry name" value="CYCLASE-LIKE PROTEIN 2"/>
    <property type="match status" value="1"/>
</dbReference>
<feature type="binding site" evidence="9">
    <location>
        <position position="177"/>
    </location>
    <ligand>
        <name>Zn(2+)</name>
        <dbReference type="ChEBI" id="CHEBI:29105"/>
        <label>1</label>
    </ligand>
</feature>
<keyword evidence="6 9" id="KW-0823">Tryptophan catabolism</keyword>
<comment type="catalytic activity">
    <reaction evidence="7 9">
        <text>N-formyl-L-kynurenine + H2O = L-kynurenine + formate + H(+)</text>
        <dbReference type="Rhea" id="RHEA:13009"/>
        <dbReference type="ChEBI" id="CHEBI:15377"/>
        <dbReference type="ChEBI" id="CHEBI:15378"/>
        <dbReference type="ChEBI" id="CHEBI:15740"/>
        <dbReference type="ChEBI" id="CHEBI:57959"/>
        <dbReference type="ChEBI" id="CHEBI:58629"/>
        <dbReference type="EC" id="3.5.1.9"/>
    </reaction>
</comment>
<dbReference type="GO" id="GO:0008270">
    <property type="term" value="F:zinc ion binding"/>
    <property type="evidence" value="ECO:0007669"/>
    <property type="project" value="UniProtKB-UniRule"/>
</dbReference>
<dbReference type="AlphaFoldDB" id="A0A2T4U4M4"/>
<comment type="subunit">
    <text evidence="2 9">Homodimer.</text>
</comment>
<evidence type="ECO:0000313" key="11">
    <source>
        <dbReference type="Proteomes" id="UP000240509"/>
    </source>
</evidence>
<dbReference type="EMBL" id="PZJJ01000020">
    <property type="protein sequence ID" value="PTL38352.1"/>
    <property type="molecule type" value="Genomic_DNA"/>
</dbReference>
<evidence type="ECO:0000256" key="3">
    <source>
        <dbReference type="ARBA" id="ARBA00022723"/>
    </source>
</evidence>
<dbReference type="HAMAP" id="MF_01969">
    <property type="entry name" value="KynB"/>
    <property type="match status" value="1"/>
</dbReference>
<dbReference type="SUPFAM" id="SSF102198">
    <property type="entry name" value="Putative cyclase"/>
    <property type="match status" value="1"/>
</dbReference>